<evidence type="ECO:0000256" key="2">
    <source>
        <dbReference type="ARBA" id="ARBA00006679"/>
    </source>
</evidence>
<dbReference type="InterPro" id="IPR032808">
    <property type="entry name" value="DoxX"/>
</dbReference>
<dbReference type="Proteomes" id="UP000664795">
    <property type="component" value="Unassembled WGS sequence"/>
</dbReference>
<evidence type="ECO:0000256" key="4">
    <source>
        <dbReference type="ARBA" id="ARBA00022692"/>
    </source>
</evidence>
<feature type="transmembrane region" description="Helical" evidence="7">
    <location>
        <begin position="104"/>
        <end position="124"/>
    </location>
</feature>
<evidence type="ECO:0000256" key="5">
    <source>
        <dbReference type="ARBA" id="ARBA00022989"/>
    </source>
</evidence>
<comment type="similarity">
    <text evidence="2">Belongs to the DoxX family.</text>
</comment>
<dbReference type="EMBL" id="JAFMYU010000037">
    <property type="protein sequence ID" value="MBO0934732.1"/>
    <property type="molecule type" value="Genomic_DNA"/>
</dbReference>
<feature type="transmembrane region" description="Helical" evidence="7">
    <location>
        <begin position="74"/>
        <end position="92"/>
    </location>
</feature>
<protein>
    <submittedName>
        <fullName evidence="8">DoxX family protein</fullName>
    </submittedName>
</protein>
<evidence type="ECO:0000313" key="8">
    <source>
        <dbReference type="EMBL" id="MBO0934732.1"/>
    </source>
</evidence>
<organism evidence="8 9">
    <name type="scientific">Fibrella aquatilis</name>
    <dbReference type="NCBI Taxonomy" id="2817059"/>
    <lineage>
        <taxon>Bacteria</taxon>
        <taxon>Pseudomonadati</taxon>
        <taxon>Bacteroidota</taxon>
        <taxon>Cytophagia</taxon>
        <taxon>Cytophagales</taxon>
        <taxon>Spirosomataceae</taxon>
        <taxon>Fibrella</taxon>
    </lineage>
</organism>
<proteinExistence type="inferred from homology"/>
<keyword evidence="9" id="KW-1185">Reference proteome</keyword>
<evidence type="ECO:0000256" key="1">
    <source>
        <dbReference type="ARBA" id="ARBA00004651"/>
    </source>
</evidence>
<comment type="subcellular location">
    <subcellularLocation>
        <location evidence="1">Cell membrane</location>
        <topology evidence="1">Multi-pass membrane protein</topology>
    </subcellularLocation>
</comment>
<reference evidence="8 9" key="1">
    <citation type="submission" date="2021-03" db="EMBL/GenBank/DDBJ databases">
        <title>Fibrella sp. HMF5036 genome sequencing and assembly.</title>
        <authorList>
            <person name="Kang H."/>
            <person name="Kim H."/>
            <person name="Bae S."/>
            <person name="Joh K."/>
        </authorList>
    </citation>
    <scope>NUCLEOTIDE SEQUENCE [LARGE SCALE GENOMIC DNA]</scope>
    <source>
        <strain evidence="8 9">HMF5036</strain>
    </source>
</reference>
<keyword evidence="5 7" id="KW-1133">Transmembrane helix</keyword>
<keyword evidence="3" id="KW-1003">Cell membrane</keyword>
<comment type="caution">
    <text evidence="8">The sequence shown here is derived from an EMBL/GenBank/DDBJ whole genome shotgun (WGS) entry which is preliminary data.</text>
</comment>
<accession>A0A939JZ61</accession>
<evidence type="ECO:0000256" key="7">
    <source>
        <dbReference type="SAM" id="Phobius"/>
    </source>
</evidence>
<keyword evidence="4 7" id="KW-0812">Transmembrane</keyword>
<dbReference type="GO" id="GO:0005886">
    <property type="term" value="C:plasma membrane"/>
    <property type="evidence" value="ECO:0007669"/>
    <property type="project" value="UniProtKB-SubCell"/>
</dbReference>
<dbReference type="RefSeq" id="WP_207338698.1">
    <property type="nucleotide sequence ID" value="NZ_JAFMYU010000037.1"/>
</dbReference>
<evidence type="ECO:0000256" key="6">
    <source>
        <dbReference type="ARBA" id="ARBA00023136"/>
    </source>
</evidence>
<evidence type="ECO:0000313" key="9">
    <source>
        <dbReference type="Proteomes" id="UP000664795"/>
    </source>
</evidence>
<feature type="transmembrane region" description="Helical" evidence="7">
    <location>
        <begin position="45"/>
        <end position="67"/>
    </location>
</feature>
<dbReference type="PANTHER" id="PTHR33452:SF1">
    <property type="entry name" value="INNER MEMBRANE PROTEIN YPHA-RELATED"/>
    <property type="match status" value="1"/>
</dbReference>
<dbReference type="Pfam" id="PF07681">
    <property type="entry name" value="DoxX"/>
    <property type="match status" value="1"/>
</dbReference>
<sequence length="131" mass="14690">MNRNLGILALRLAFGFQLVKVSYENVIHPAANMPQFIDYLHSLGFPFPTPGAYVSAYTEFIGGMLWLLGFQTRLASLFILINFSVAFGMAHINTNDSYQNTMPSLNLMAVAFFLLLNGPGRYSIDERGYRV</sequence>
<dbReference type="InterPro" id="IPR051907">
    <property type="entry name" value="DoxX-like_oxidoreductase"/>
</dbReference>
<keyword evidence="6 7" id="KW-0472">Membrane</keyword>
<dbReference type="AlphaFoldDB" id="A0A939JZ61"/>
<gene>
    <name evidence="8" type="ORF">J2I48_27225</name>
</gene>
<evidence type="ECO:0000256" key="3">
    <source>
        <dbReference type="ARBA" id="ARBA00022475"/>
    </source>
</evidence>
<dbReference type="PANTHER" id="PTHR33452">
    <property type="entry name" value="OXIDOREDUCTASE CATD-RELATED"/>
    <property type="match status" value="1"/>
</dbReference>
<name>A0A939JZ61_9BACT</name>